<dbReference type="SUPFAM" id="SSF75304">
    <property type="entry name" value="Amidase signature (AS) enzymes"/>
    <property type="match status" value="1"/>
</dbReference>
<accession>A0A0F9G148</accession>
<gene>
    <name evidence="1" type="ORF">LCGC14_1885450</name>
</gene>
<reference evidence="1" key="1">
    <citation type="journal article" date="2015" name="Nature">
        <title>Complex archaea that bridge the gap between prokaryotes and eukaryotes.</title>
        <authorList>
            <person name="Spang A."/>
            <person name="Saw J.H."/>
            <person name="Jorgensen S.L."/>
            <person name="Zaremba-Niedzwiedzka K."/>
            <person name="Martijn J."/>
            <person name="Lind A.E."/>
            <person name="van Eijk R."/>
            <person name="Schleper C."/>
            <person name="Guy L."/>
            <person name="Ettema T.J."/>
        </authorList>
    </citation>
    <scope>NUCLEOTIDE SEQUENCE</scope>
</reference>
<dbReference type="InterPro" id="IPR036928">
    <property type="entry name" value="AS_sf"/>
</dbReference>
<organism evidence="1">
    <name type="scientific">marine sediment metagenome</name>
    <dbReference type="NCBI Taxonomy" id="412755"/>
    <lineage>
        <taxon>unclassified sequences</taxon>
        <taxon>metagenomes</taxon>
        <taxon>ecological metagenomes</taxon>
    </lineage>
</organism>
<evidence type="ECO:0000313" key="1">
    <source>
        <dbReference type="EMBL" id="KKL92363.1"/>
    </source>
</evidence>
<sequence length="66" mass="7303">MIEALRFQLVLPVLGLPGLAMPIGMHEGLPLGVQVVSRRFREDLCLDAGEIIEAHEGPRTPIEPRF</sequence>
<dbReference type="AlphaFoldDB" id="A0A0F9G148"/>
<comment type="caution">
    <text evidence="1">The sequence shown here is derived from an EMBL/GenBank/DDBJ whole genome shotgun (WGS) entry which is preliminary data.</text>
</comment>
<name>A0A0F9G148_9ZZZZ</name>
<dbReference type="Gene3D" id="3.90.1300.10">
    <property type="entry name" value="Amidase signature (AS) domain"/>
    <property type="match status" value="1"/>
</dbReference>
<dbReference type="EMBL" id="LAZR01019487">
    <property type="protein sequence ID" value="KKL92363.1"/>
    <property type="molecule type" value="Genomic_DNA"/>
</dbReference>
<proteinExistence type="predicted"/>
<protein>
    <submittedName>
        <fullName evidence="1">Uncharacterized protein</fullName>
    </submittedName>
</protein>